<accession>B4RHZ4</accession>
<dbReference type="Pfam" id="PF07722">
    <property type="entry name" value="Peptidase_C26"/>
    <property type="match status" value="1"/>
</dbReference>
<protein>
    <submittedName>
        <fullName evidence="1">Glutamine amidotransferase enzyme</fullName>
    </submittedName>
</protein>
<dbReference type="GO" id="GO:0016740">
    <property type="term" value="F:transferase activity"/>
    <property type="evidence" value="ECO:0007669"/>
    <property type="project" value="UniProtKB-KW"/>
</dbReference>
<proteinExistence type="predicted"/>
<dbReference type="PROSITE" id="PS51273">
    <property type="entry name" value="GATASE_TYPE_1"/>
    <property type="match status" value="1"/>
</dbReference>
<keyword evidence="2" id="KW-1185">Reference proteome</keyword>
<name>B4RHZ4_PHEZH</name>
<dbReference type="GO" id="GO:0033969">
    <property type="term" value="F:gamma-glutamyl-gamma-aminobutyrate hydrolase activity"/>
    <property type="evidence" value="ECO:0007669"/>
    <property type="project" value="TreeGrafter"/>
</dbReference>
<gene>
    <name evidence="1" type="ordered locus">PHZ_p0026</name>
</gene>
<reference evidence="1 2" key="1">
    <citation type="journal article" date="2008" name="BMC Genomics">
        <title>Complete genome of Phenylobacterium zucineum - a novel facultative intracellular bacterium isolated from human erythroleukemia cell line K562.</title>
        <authorList>
            <person name="Luo Y."/>
            <person name="Xu X."/>
            <person name="Ding Z."/>
            <person name="Liu Z."/>
            <person name="Zhang B."/>
            <person name="Yan Z."/>
            <person name="Sun J."/>
            <person name="Hu S."/>
            <person name="Hu X."/>
        </authorList>
    </citation>
    <scope>NUCLEOTIDE SEQUENCE [LARGE SCALE GENOMIC DNA]</scope>
    <source>
        <strain evidence="2">HLK1</strain>
        <plasmid evidence="2">HLK1</plasmid>
        <plasmid evidence="2">Plasmid pHLK1</plasmid>
    </source>
</reference>
<keyword evidence="1" id="KW-0315">Glutamine amidotransferase</keyword>
<dbReference type="GO" id="GO:0005829">
    <property type="term" value="C:cytosol"/>
    <property type="evidence" value="ECO:0007669"/>
    <property type="project" value="TreeGrafter"/>
</dbReference>
<evidence type="ECO:0000313" key="2">
    <source>
        <dbReference type="Proteomes" id="UP000001868"/>
    </source>
</evidence>
<sequence length="254" mass="28436">MDRRRPIIGVTRPSVGDLLSYLAIALAIRLAGGRPVRLSSTAWEGVALDGLVLSGGSDVFPKRFQTLPKAGYRYDHPREQMELALLERALAEDLPILGICRGAQLMNVAAGGSLHMDVAERFHPTPYPQHWFRQIHFRKVVSITPGSRLHAILGCERLWVNSIHSQAVDRLGEGLTICAREANGVPQAIERTDRDFCIGVQFHPELLLHRRPFRRLFEALVMAARAYQDHRLRQAGDHAPLGWRGGSRDLHRSA</sequence>
<evidence type="ECO:0000313" key="1">
    <source>
        <dbReference type="EMBL" id="ACG79969.1"/>
    </source>
</evidence>
<geneLocation type="plasmid" evidence="2">
    <name>pHLK1</name>
</geneLocation>
<organism evidence="1 2">
    <name type="scientific">Phenylobacterium zucineum (strain HLK1)</name>
    <dbReference type="NCBI Taxonomy" id="450851"/>
    <lineage>
        <taxon>Bacteria</taxon>
        <taxon>Pseudomonadati</taxon>
        <taxon>Pseudomonadota</taxon>
        <taxon>Alphaproteobacteria</taxon>
        <taxon>Caulobacterales</taxon>
        <taxon>Caulobacteraceae</taxon>
        <taxon>Phenylobacterium</taxon>
    </lineage>
</organism>
<dbReference type="CDD" id="cd01745">
    <property type="entry name" value="GATase1_2"/>
    <property type="match status" value="1"/>
</dbReference>
<dbReference type="eggNOG" id="COG2071">
    <property type="taxonomic scope" value="Bacteria"/>
</dbReference>
<dbReference type="InterPro" id="IPR044668">
    <property type="entry name" value="PuuD-like"/>
</dbReference>
<dbReference type="GO" id="GO:0006598">
    <property type="term" value="P:polyamine catabolic process"/>
    <property type="evidence" value="ECO:0007669"/>
    <property type="project" value="TreeGrafter"/>
</dbReference>
<dbReference type="KEGG" id="pzu:PHZ_p0026"/>
<dbReference type="AlphaFoldDB" id="B4RHZ4"/>
<dbReference type="InterPro" id="IPR011697">
    <property type="entry name" value="Peptidase_C26"/>
</dbReference>
<keyword evidence="1" id="KW-0614">Plasmid</keyword>
<dbReference type="EMBL" id="CP000748">
    <property type="protein sequence ID" value="ACG79969.1"/>
    <property type="molecule type" value="Genomic_DNA"/>
</dbReference>
<dbReference type="Proteomes" id="UP000001868">
    <property type="component" value="Plasmid pHLK1"/>
</dbReference>
<dbReference type="PANTHER" id="PTHR43235:SF1">
    <property type="entry name" value="GLUTAMINE AMIDOTRANSFERASE PB2B2.05-RELATED"/>
    <property type="match status" value="1"/>
</dbReference>
<dbReference type="InterPro" id="IPR029062">
    <property type="entry name" value="Class_I_gatase-like"/>
</dbReference>
<dbReference type="RefSeq" id="WP_012520269.1">
    <property type="nucleotide sequence ID" value="NC_011143.1"/>
</dbReference>
<dbReference type="SUPFAM" id="SSF52317">
    <property type="entry name" value="Class I glutamine amidotransferase-like"/>
    <property type="match status" value="1"/>
</dbReference>
<keyword evidence="1" id="KW-0808">Transferase</keyword>
<dbReference type="HOGENOM" id="CLU_030756_3_0_5"/>
<dbReference type="Gene3D" id="3.40.50.880">
    <property type="match status" value="1"/>
</dbReference>
<dbReference type="OrthoDB" id="9813383at2"/>
<dbReference type="PANTHER" id="PTHR43235">
    <property type="entry name" value="GLUTAMINE AMIDOTRANSFERASE PB2B2.05-RELATED"/>
    <property type="match status" value="1"/>
</dbReference>